<protein>
    <submittedName>
        <fullName evidence="1">Uncharacterized protein</fullName>
    </submittedName>
</protein>
<evidence type="ECO:0000313" key="1">
    <source>
        <dbReference type="EMBL" id="CAJ59477.1"/>
    </source>
</evidence>
<organism evidence="1 2">
    <name type="scientific">Frankia alni (strain DSM 45986 / CECT 9034 / ACN14a)</name>
    <dbReference type="NCBI Taxonomy" id="326424"/>
    <lineage>
        <taxon>Bacteria</taxon>
        <taxon>Bacillati</taxon>
        <taxon>Actinomycetota</taxon>
        <taxon>Actinomycetes</taxon>
        <taxon>Frankiales</taxon>
        <taxon>Frankiaceae</taxon>
        <taxon>Frankia</taxon>
    </lineage>
</organism>
<dbReference type="EMBL" id="CT573213">
    <property type="protein sequence ID" value="CAJ59477.1"/>
    <property type="molecule type" value="Genomic_DNA"/>
</dbReference>
<dbReference type="HOGENOM" id="CLU_3153107_0_0_11"/>
<dbReference type="STRING" id="326424.FRAAL0808"/>
<gene>
    <name evidence="1" type="ordered locus">FRAAL0808</name>
</gene>
<keyword evidence="2" id="KW-1185">Reference proteome</keyword>
<name>Q0RSI5_FRAAA</name>
<proteinExistence type="predicted"/>
<dbReference type="KEGG" id="fal:FRAAL0808"/>
<dbReference type="Proteomes" id="UP000000657">
    <property type="component" value="Chromosome"/>
</dbReference>
<reference evidence="1 2" key="1">
    <citation type="journal article" date="2007" name="Genome Res.">
        <title>Genome characteristics of facultatively symbiotic Frankia sp. strains reflect host range and host plant biogeography.</title>
        <authorList>
            <person name="Normand P."/>
            <person name="Lapierre P."/>
            <person name="Tisa L.S."/>
            <person name="Gogarten J.P."/>
            <person name="Alloisio N."/>
            <person name="Bagnarol E."/>
            <person name="Bassi C.A."/>
            <person name="Berry A.M."/>
            <person name="Bickhart D.M."/>
            <person name="Choisne N."/>
            <person name="Couloux A."/>
            <person name="Cournoyer B."/>
            <person name="Cruveiller S."/>
            <person name="Daubin V."/>
            <person name="Demange N."/>
            <person name="Francino M.P."/>
            <person name="Goltsman E."/>
            <person name="Huang Y."/>
            <person name="Kopp O.R."/>
            <person name="Labarre L."/>
            <person name="Lapidus A."/>
            <person name="Lavire C."/>
            <person name="Marechal J."/>
            <person name="Martinez M."/>
            <person name="Mastronunzio J.E."/>
            <person name="Mullin B.C."/>
            <person name="Niemann J."/>
            <person name="Pujic P."/>
            <person name="Rawnsley T."/>
            <person name="Rouy Z."/>
            <person name="Schenowitz C."/>
            <person name="Sellstedt A."/>
            <person name="Tavares F."/>
            <person name="Tomkins J.P."/>
            <person name="Vallenet D."/>
            <person name="Valverde C."/>
            <person name="Wall L.G."/>
            <person name="Wang Y."/>
            <person name="Medigue C."/>
            <person name="Benson D.R."/>
        </authorList>
    </citation>
    <scope>NUCLEOTIDE SEQUENCE [LARGE SCALE GENOMIC DNA]</scope>
    <source>
        <strain evidence="2">DSM 45986 / CECT 9034 / ACN14a</strain>
    </source>
</reference>
<dbReference type="AlphaFoldDB" id="Q0RSI5"/>
<evidence type="ECO:0000313" key="2">
    <source>
        <dbReference type="Proteomes" id="UP000000657"/>
    </source>
</evidence>
<sequence>MVRSPRGTLAGVIGWFLSGTEARDYAREQGYANALVLPGLSVAAGTAR</sequence>
<accession>Q0RSI5</accession>